<evidence type="ECO:0000256" key="2">
    <source>
        <dbReference type="SAM" id="SignalP"/>
    </source>
</evidence>
<dbReference type="InterPro" id="IPR017946">
    <property type="entry name" value="PLC-like_Pdiesterase_TIM-brl"/>
</dbReference>
<feature type="region of interest" description="Disordered" evidence="1">
    <location>
        <begin position="302"/>
        <end position="329"/>
    </location>
</feature>
<name>A0A7M5XDW5_9CNID</name>
<dbReference type="EnsemblMetazoa" id="CLYHEMT021781.1">
    <property type="protein sequence ID" value="CLYHEMP021781.1"/>
    <property type="gene ID" value="CLYHEMG021781"/>
</dbReference>
<keyword evidence="2" id="KW-0732">Signal</keyword>
<dbReference type="GO" id="GO:0006629">
    <property type="term" value="P:lipid metabolic process"/>
    <property type="evidence" value="ECO:0007669"/>
    <property type="project" value="InterPro"/>
</dbReference>
<reference evidence="3" key="1">
    <citation type="submission" date="2021-01" db="UniProtKB">
        <authorList>
            <consortium name="EnsemblMetazoa"/>
        </authorList>
    </citation>
    <scope>IDENTIFICATION</scope>
</reference>
<dbReference type="OrthoDB" id="5948386at2759"/>
<dbReference type="RefSeq" id="XP_066928013.1">
    <property type="nucleotide sequence ID" value="XM_067071912.1"/>
</dbReference>
<dbReference type="Proteomes" id="UP000594262">
    <property type="component" value="Unplaced"/>
</dbReference>
<dbReference type="Gene3D" id="3.20.20.190">
    <property type="entry name" value="Phosphatidylinositol (PI) phosphodiesterase"/>
    <property type="match status" value="1"/>
</dbReference>
<feature type="signal peptide" evidence="2">
    <location>
        <begin position="1"/>
        <end position="21"/>
    </location>
</feature>
<dbReference type="GO" id="GO:0008081">
    <property type="term" value="F:phosphoric diester hydrolase activity"/>
    <property type="evidence" value="ECO:0007669"/>
    <property type="project" value="InterPro"/>
</dbReference>
<feature type="chain" id="PRO_5029701633" evidence="2">
    <location>
        <begin position="22"/>
        <end position="329"/>
    </location>
</feature>
<proteinExistence type="predicted"/>
<feature type="compositionally biased region" description="Acidic residues" evidence="1">
    <location>
        <begin position="309"/>
        <end position="329"/>
    </location>
</feature>
<evidence type="ECO:0000313" key="4">
    <source>
        <dbReference type="Proteomes" id="UP000594262"/>
    </source>
</evidence>
<sequence>MMVMKIIFSSVILVTFLTVKAQNDGGFFNIAHMCNNIDTLDWAVREGANAIEADLQFDDQGNPKRFYHGAPCDCNCMCNFHLTCYWFRPHTVCYPLSTNVKNCDAEADVTLWMRRAATKYSSKIALIWLDSKVKGKGYSEETLRDAARNLINVLEDNLFSLGYKGVVLIGAEGHEIASYFNEVSKTTSTFKDRIYVTMDSVTMKTARNNLDFTNFKNIIYNNGMTGCSPRKIKSDLLTAIKDNVDKGVFSAAFTWTYNLKRSMRRVAPYFNGIITNSPPYLNKVVKEKGLRLAVPGERLPEATSSIVEDVPDDEMYDSEEDLTNDSEEL</sequence>
<protein>
    <submittedName>
        <fullName evidence="3">Uncharacterized protein</fullName>
    </submittedName>
</protein>
<dbReference type="AlphaFoldDB" id="A0A7M5XDW5"/>
<organism evidence="3 4">
    <name type="scientific">Clytia hemisphaerica</name>
    <dbReference type="NCBI Taxonomy" id="252671"/>
    <lineage>
        <taxon>Eukaryota</taxon>
        <taxon>Metazoa</taxon>
        <taxon>Cnidaria</taxon>
        <taxon>Hydrozoa</taxon>
        <taxon>Hydroidolina</taxon>
        <taxon>Leptothecata</taxon>
        <taxon>Obeliida</taxon>
        <taxon>Clytiidae</taxon>
        <taxon>Clytia</taxon>
    </lineage>
</organism>
<dbReference type="GeneID" id="136815454"/>
<evidence type="ECO:0000256" key="1">
    <source>
        <dbReference type="SAM" id="MobiDB-lite"/>
    </source>
</evidence>
<accession>A0A7M5XDW5</accession>
<keyword evidence="4" id="KW-1185">Reference proteome</keyword>
<evidence type="ECO:0000313" key="3">
    <source>
        <dbReference type="EnsemblMetazoa" id="CLYHEMP021781.1"/>
    </source>
</evidence>